<dbReference type="PANTHER" id="PTHR43229:SF6">
    <property type="entry name" value="ABC-TYPE MULTIDRUG TRANSPORT SYSTEM, PERMEASE COMPONENT"/>
    <property type="match status" value="1"/>
</dbReference>
<dbReference type="InterPro" id="IPR013525">
    <property type="entry name" value="ABC2_TM"/>
</dbReference>
<dbReference type="PANTHER" id="PTHR43229">
    <property type="entry name" value="NODULATION PROTEIN J"/>
    <property type="match status" value="1"/>
</dbReference>
<evidence type="ECO:0000313" key="9">
    <source>
        <dbReference type="Proteomes" id="UP000466517"/>
    </source>
</evidence>
<gene>
    <name evidence="8" type="primary">drrC_2</name>
    <name evidence="8" type="ORF">MMAD_26520</name>
</gene>
<dbReference type="Pfam" id="PF01061">
    <property type="entry name" value="ABC2_membrane"/>
    <property type="match status" value="1"/>
</dbReference>
<dbReference type="InterPro" id="IPR051784">
    <property type="entry name" value="Nod_factor_ABC_transporter"/>
</dbReference>
<feature type="transmembrane region" description="Helical" evidence="6">
    <location>
        <begin position="142"/>
        <end position="167"/>
    </location>
</feature>
<accession>A0A7I7XGM5</accession>
<evidence type="ECO:0000256" key="2">
    <source>
        <dbReference type="ARBA" id="ARBA00022692"/>
    </source>
</evidence>
<dbReference type="RefSeq" id="WP_163737643.1">
    <property type="nucleotide sequence ID" value="NZ_AP022610.1"/>
</dbReference>
<dbReference type="GO" id="GO:0140359">
    <property type="term" value="F:ABC-type transporter activity"/>
    <property type="evidence" value="ECO:0007669"/>
    <property type="project" value="InterPro"/>
</dbReference>
<sequence>MTSAPRPPSLLRESIVFAGRRVARWRRSPIVPVQALLLPTLLLITYRLLVGDSMRRLTGSDSLYRLVPMCALAGALFGALALGLAIPSERYTGILSRFWTLPVHRASALLGTLLAEAIRSVGGGLLITAVGVVMGFRFASGWTIVPFVLIPMAVALVFASLVIAVGARAENNVVLTWLGTGSVGLVFCSSGMAPTELFPSWVAPVIRYQPMSAAIETMRALAVGDPATGWLLVTAGWVLGIGAIAVPLAVRGYRIAAQHG</sequence>
<dbReference type="GO" id="GO:0046677">
    <property type="term" value="P:response to antibiotic"/>
    <property type="evidence" value="ECO:0007669"/>
    <property type="project" value="UniProtKB-KW"/>
</dbReference>
<dbReference type="EMBL" id="AP022610">
    <property type="protein sequence ID" value="BBZ28357.1"/>
    <property type="molecule type" value="Genomic_DNA"/>
</dbReference>
<proteinExistence type="predicted"/>
<reference evidence="8 9" key="1">
    <citation type="journal article" date="2019" name="Emerg. Microbes Infect.">
        <title>Comprehensive subspecies identification of 175 nontuberculous mycobacteria species based on 7547 genomic profiles.</title>
        <authorList>
            <person name="Matsumoto Y."/>
            <person name="Kinjo T."/>
            <person name="Motooka D."/>
            <person name="Nabeya D."/>
            <person name="Jung N."/>
            <person name="Uechi K."/>
            <person name="Horii T."/>
            <person name="Iida T."/>
            <person name="Fujita J."/>
            <person name="Nakamura S."/>
        </authorList>
    </citation>
    <scope>NUCLEOTIDE SEQUENCE [LARGE SCALE GENOMIC DNA]</scope>
    <source>
        <strain evidence="8 9">JCM 13574</strain>
    </source>
</reference>
<dbReference type="AlphaFoldDB" id="A0A7I7XGM5"/>
<keyword evidence="3 6" id="KW-1133">Transmembrane helix</keyword>
<protein>
    <submittedName>
        <fullName evidence="8">Transport permease protein</fullName>
    </submittedName>
</protein>
<dbReference type="PIRSF" id="PIRSF006648">
    <property type="entry name" value="DrrB"/>
    <property type="match status" value="1"/>
</dbReference>
<evidence type="ECO:0000313" key="8">
    <source>
        <dbReference type="EMBL" id="BBZ28357.1"/>
    </source>
</evidence>
<dbReference type="KEGG" id="mmag:MMAD_26520"/>
<keyword evidence="5" id="KW-0046">Antibiotic resistance</keyword>
<name>A0A7I7XGM5_9MYCO</name>
<evidence type="ECO:0000256" key="3">
    <source>
        <dbReference type="ARBA" id="ARBA00022989"/>
    </source>
</evidence>
<feature type="transmembrane region" description="Helical" evidence="6">
    <location>
        <begin position="227"/>
        <end position="250"/>
    </location>
</feature>
<feature type="domain" description="ABC-2 type transporter transmembrane" evidence="7">
    <location>
        <begin position="22"/>
        <end position="220"/>
    </location>
</feature>
<feature type="transmembrane region" description="Helical" evidence="6">
    <location>
        <begin position="62"/>
        <end position="86"/>
    </location>
</feature>
<feature type="transmembrane region" description="Helical" evidence="6">
    <location>
        <begin position="107"/>
        <end position="136"/>
    </location>
</feature>
<dbReference type="Proteomes" id="UP000466517">
    <property type="component" value="Chromosome"/>
</dbReference>
<organism evidence="8 9">
    <name type="scientific">Mycolicibacterium madagascariense</name>
    <dbReference type="NCBI Taxonomy" id="212765"/>
    <lineage>
        <taxon>Bacteria</taxon>
        <taxon>Bacillati</taxon>
        <taxon>Actinomycetota</taxon>
        <taxon>Actinomycetes</taxon>
        <taxon>Mycobacteriales</taxon>
        <taxon>Mycobacteriaceae</taxon>
        <taxon>Mycolicibacterium</taxon>
    </lineage>
</organism>
<evidence type="ECO:0000256" key="5">
    <source>
        <dbReference type="ARBA" id="ARBA00023251"/>
    </source>
</evidence>
<dbReference type="InterPro" id="IPR000412">
    <property type="entry name" value="ABC_2_transport"/>
</dbReference>
<evidence type="ECO:0000259" key="7">
    <source>
        <dbReference type="Pfam" id="PF01061"/>
    </source>
</evidence>
<comment type="subcellular location">
    <subcellularLocation>
        <location evidence="1">Membrane</location>
        <topology evidence="1">Multi-pass membrane protein</topology>
    </subcellularLocation>
</comment>
<evidence type="ECO:0000256" key="6">
    <source>
        <dbReference type="SAM" id="Phobius"/>
    </source>
</evidence>
<evidence type="ECO:0000256" key="1">
    <source>
        <dbReference type="ARBA" id="ARBA00004141"/>
    </source>
</evidence>
<feature type="transmembrane region" description="Helical" evidence="6">
    <location>
        <begin position="174"/>
        <end position="193"/>
    </location>
</feature>
<evidence type="ECO:0000256" key="4">
    <source>
        <dbReference type="ARBA" id="ARBA00023136"/>
    </source>
</evidence>
<feature type="transmembrane region" description="Helical" evidence="6">
    <location>
        <begin position="30"/>
        <end position="50"/>
    </location>
</feature>
<keyword evidence="9" id="KW-1185">Reference proteome</keyword>
<keyword evidence="4 6" id="KW-0472">Membrane</keyword>
<dbReference type="GO" id="GO:0043190">
    <property type="term" value="C:ATP-binding cassette (ABC) transporter complex"/>
    <property type="evidence" value="ECO:0007669"/>
    <property type="project" value="InterPro"/>
</dbReference>
<keyword evidence="2 6" id="KW-0812">Transmembrane</keyword>